<gene>
    <name evidence="2" type="ORF">RIF29_24715</name>
</gene>
<keyword evidence="3" id="KW-1185">Reference proteome</keyword>
<evidence type="ECO:0000313" key="3">
    <source>
        <dbReference type="Proteomes" id="UP001372338"/>
    </source>
</evidence>
<evidence type="ECO:0000256" key="1">
    <source>
        <dbReference type="SAM" id="MobiDB-lite"/>
    </source>
</evidence>
<protein>
    <submittedName>
        <fullName evidence="2">Uncharacterized protein</fullName>
    </submittedName>
</protein>
<feature type="region of interest" description="Disordered" evidence="1">
    <location>
        <begin position="137"/>
        <end position="168"/>
    </location>
</feature>
<sequence length="201" mass="22618">MGRGTIRFAIRVRVRASRTQHKAISQSFSFSFNCETTPTPVLLSFPHSRSDAPSLLFTPDFGSSMLVNQFASHNELGRKRPVNRDERTISCYRLELCYSHATWFLLQEEKSVRNKNPAYLPLGMIIKVKPRAKKAKVDEGSAKEVSKAGTTAENDKRKSLEPVQPLNGEADKSREVVLTVMHFHTYIQDGGNHHVHVAVKA</sequence>
<dbReference type="EMBL" id="JAYWIO010000005">
    <property type="protein sequence ID" value="KAK7259117.1"/>
    <property type="molecule type" value="Genomic_DNA"/>
</dbReference>
<name>A0AAN9HYP5_CROPI</name>
<organism evidence="2 3">
    <name type="scientific">Crotalaria pallida</name>
    <name type="common">Smooth rattlebox</name>
    <name type="synonym">Crotalaria striata</name>
    <dbReference type="NCBI Taxonomy" id="3830"/>
    <lineage>
        <taxon>Eukaryota</taxon>
        <taxon>Viridiplantae</taxon>
        <taxon>Streptophyta</taxon>
        <taxon>Embryophyta</taxon>
        <taxon>Tracheophyta</taxon>
        <taxon>Spermatophyta</taxon>
        <taxon>Magnoliopsida</taxon>
        <taxon>eudicotyledons</taxon>
        <taxon>Gunneridae</taxon>
        <taxon>Pentapetalae</taxon>
        <taxon>rosids</taxon>
        <taxon>fabids</taxon>
        <taxon>Fabales</taxon>
        <taxon>Fabaceae</taxon>
        <taxon>Papilionoideae</taxon>
        <taxon>50 kb inversion clade</taxon>
        <taxon>genistoids sensu lato</taxon>
        <taxon>core genistoids</taxon>
        <taxon>Crotalarieae</taxon>
        <taxon>Crotalaria</taxon>
    </lineage>
</organism>
<dbReference type="Proteomes" id="UP001372338">
    <property type="component" value="Unassembled WGS sequence"/>
</dbReference>
<reference evidence="2 3" key="1">
    <citation type="submission" date="2024-01" db="EMBL/GenBank/DDBJ databases">
        <title>The genomes of 5 underutilized Papilionoideae crops provide insights into root nodulation and disease resistanc.</title>
        <authorList>
            <person name="Yuan L."/>
        </authorList>
    </citation>
    <scope>NUCLEOTIDE SEQUENCE [LARGE SCALE GENOMIC DNA]</scope>
    <source>
        <strain evidence="2">ZHUSHIDOU_FW_LH</strain>
        <tissue evidence="2">Leaf</tissue>
    </source>
</reference>
<dbReference type="AlphaFoldDB" id="A0AAN9HYP5"/>
<proteinExistence type="predicted"/>
<evidence type="ECO:0000313" key="2">
    <source>
        <dbReference type="EMBL" id="KAK7259117.1"/>
    </source>
</evidence>
<comment type="caution">
    <text evidence="2">The sequence shown here is derived from an EMBL/GenBank/DDBJ whole genome shotgun (WGS) entry which is preliminary data.</text>
</comment>
<accession>A0AAN9HYP5</accession>
<feature type="compositionally biased region" description="Basic and acidic residues" evidence="1">
    <location>
        <begin position="137"/>
        <end position="146"/>
    </location>
</feature>